<feature type="transmembrane region" description="Helical" evidence="10">
    <location>
        <begin position="131"/>
        <end position="151"/>
    </location>
</feature>
<organism evidence="12 13">
    <name type="scientific">Thiothrix winogradskyi</name>
    <dbReference type="NCBI Taxonomy" id="96472"/>
    <lineage>
        <taxon>Bacteria</taxon>
        <taxon>Pseudomonadati</taxon>
        <taxon>Pseudomonadota</taxon>
        <taxon>Gammaproteobacteria</taxon>
        <taxon>Thiotrichales</taxon>
        <taxon>Thiotrichaceae</taxon>
        <taxon>Thiothrix</taxon>
    </lineage>
</organism>
<keyword evidence="4 10" id="KW-0812">Transmembrane</keyword>
<sequence>MSMKHLHRLNDREIPLCLLFNRINHLKPISLFFAVISRLGNGVFWYVLMLMLPLIYGLEALHVSAHMALVGLTALLIYKWLKTSTERVRPYSHNDTIFQNVAALDQFSFPSGHTLHAVGFSWVLLNYYPEWFILVVPFTILVALSRVILGLHYPSDVLIGAFLGAGLAQGSFCVLSCLL</sequence>
<feature type="transmembrane region" description="Helical" evidence="10">
    <location>
        <begin position="60"/>
        <end position="81"/>
    </location>
</feature>
<keyword evidence="3" id="KW-1003">Cell membrane</keyword>
<evidence type="ECO:0000256" key="6">
    <source>
        <dbReference type="ARBA" id="ARBA00022989"/>
    </source>
</evidence>
<evidence type="ECO:0000256" key="9">
    <source>
        <dbReference type="ARBA" id="ARBA00047594"/>
    </source>
</evidence>
<dbReference type="PANTHER" id="PTHR14969">
    <property type="entry name" value="SPHINGOSINE-1-PHOSPHATE PHOSPHOHYDROLASE"/>
    <property type="match status" value="1"/>
</dbReference>
<gene>
    <name evidence="12" type="ORF">L2Y54_12805</name>
</gene>
<comment type="subcellular location">
    <subcellularLocation>
        <location evidence="1">Cell membrane</location>
        <topology evidence="1">Multi-pass membrane protein</topology>
    </subcellularLocation>
</comment>
<dbReference type="InterPro" id="IPR000326">
    <property type="entry name" value="PAP2/HPO"/>
</dbReference>
<dbReference type="RefSeq" id="WP_236496559.1">
    <property type="nucleotide sequence ID" value="NZ_CP091244.1"/>
</dbReference>
<dbReference type="SMART" id="SM00014">
    <property type="entry name" value="acidPPc"/>
    <property type="match status" value="1"/>
</dbReference>
<keyword evidence="13" id="KW-1185">Reference proteome</keyword>
<keyword evidence="5" id="KW-0378">Hydrolase</keyword>
<evidence type="ECO:0000256" key="1">
    <source>
        <dbReference type="ARBA" id="ARBA00004651"/>
    </source>
</evidence>
<feature type="transmembrane region" description="Helical" evidence="10">
    <location>
        <begin position="157"/>
        <end position="178"/>
    </location>
</feature>
<evidence type="ECO:0000256" key="2">
    <source>
        <dbReference type="ARBA" id="ARBA00012374"/>
    </source>
</evidence>
<feature type="transmembrane region" description="Helical" evidence="10">
    <location>
        <begin position="29"/>
        <end position="48"/>
    </location>
</feature>
<keyword evidence="7 10" id="KW-0472">Membrane</keyword>
<dbReference type="Gene3D" id="1.20.144.10">
    <property type="entry name" value="Phosphatidic acid phosphatase type 2/haloperoxidase"/>
    <property type="match status" value="1"/>
</dbReference>
<dbReference type="InterPro" id="IPR036938">
    <property type="entry name" value="PAP2/HPO_sf"/>
</dbReference>
<reference evidence="12" key="1">
    <citation type="journal article" date="2022" name="Microorganisms">
        <title>Two New Species of Filamentous Sulfur Bacteria of the Genus Thiothrix, Thiothrix winogradskyi sp. nov. and 'Candidatus Thiothrix sulfatifontis' sp. nov.</title>
        <authorList>
            <person name="Ravin N.V."/>
            <person name="Rossetti S."/>
            <person name="Beletsky A.V."/>
            <person name="Kadnikov V.V."/>
            <person name="Rudenko T.S."/>
            <person name="Smolyakov D.D."/>
            <person name="Moskvitina M.I."/>
            <person name="Gureeva M.V."/>
            <person name="Mardanov A.V."/>
            <person name="Grabovich M.Y."/>
        </authorList>
    </citation>
    <scope>NUCLEOTIDE SEQUENCE</scope>
    <source>
        <strain evidence="12">CT3</strain>
    </source>
</reference>
<evidence type="ECO:0000256" key="7">
    <source>
        <dbReference type="ARBA" id="ARBA00023136"/>
    </source>
</evidence>
<protein>
    <recommendedName>
        <fullName evidence="2">undecaprenyl-diphosphate phosphatase</fullName>
        <ecNumber evidence="2">3.6.1.27</ecNumber>
    </recommendedName>
    <alternativeName>
        <fullName evidence="8">Undecaprenyl pyrophosphate phosphatase</fullName>
    </alternativeName>
</protein>
<evidence type="ECO:0000256" key="10">
    <source>
        <dbReference type="SAM" id="Phobius"/>
    </source>
</evidence>
<comment type="catalytic activity">
    <reaction evidence="9">
        <text>di-trans,octa-cis-undecaprenyl diphosphate + H2O = di-trans,octa-cis-undecaprenyl phosphate + phosphate + H(+)</text>
        <dbReference type="Rhea" id="RHEA:28094"/>
        <dbReference type="ChEBI" id="CHEBI:15377"/>
        <dbReference type="ChEBI" id="CHEBI:15378"/>
        <dbReference type="ChEBI" id="CHEBI:43474"/>
        <dbReference type="ChEBI" id="CHEBI:58405"/>
        <dbReference type="ChEBI" id="CHEBI:60392"/>
        <dbReference type="EC" id="3.6.1.27"/>
    </reaction>
</comment>
<dbReference type="SUPFAM" id="SSF48317">
    <property type="entry name" value="Acid phosphatase/Vanadium-dependent haloperoxidase"/>
    <property type="match status" value="1"/>
</dbReference>
<evidence type="ECO:0000256" key="5">
    <source>
        <dbReference type="ARBA" id="ARBA00022801"/>
    </source>
</evidence>
<keyword evidence="6 10" id="KW-1133">Transmembrane helix</keyword>
<feature type="domain" description="Phosphatidic acid phosphatase type 2/haloperoxidase" evidence="11">
    <location>
        <begin position="63"/>
        <end position="172"/>
    </location>
</feature>
<accession>A0ABY3SVI8</accession>
<dbReference type="PANTHER" id="PTHR14969:SF62">
    <property type="entry name" value="DECAPRENYLPHOSPHORYL-5-PHOSPHORIBOSE PHOSPHATASE RV3807C-RELATED"/>
    <property type="match status" value="1"/>
</dbReference>
<evidence type="ECO:0000313" key="13">
    <source>
        <dbReference type="Proteomes" id="UP001054801"/>
    </source>
</evidence>
<evidence type="ECO:0000313" key="12">
    <source>
        <dbReference type="EMBL" id="UJS22823.1"/>
    </source>
</evidence>
<dbReference type="Proteomes" id="UP001054801">
    <property type="component" value="Chromosome"/>
</dbReference>
<dbReference type="EMBL" id="CP091244">
    <property type="protein sequence ID" value="UJS22823.1"/>
    <property type="molecule type" value="Genomic_DNA"/>
</dbReference>
<evidence type="ECO:0000256" key="3">
    <source>
        <dbReference type="ARBA" id="ARBA00022475"/>
    </source>
</evidence>
<evidence type="ECO:0000259" key="11">
    <source>
        <dbReference type="SMART" id="SM00014"/>
    </source>
</evidence>
<evidence type="ECO:0000256" key="8">
    <source>
        <dbReference type="ARBA" id="ARBA00032707"/>
    </source>
</evidence>
<dbReference type="Pfam" id="PF01569">
    <property type="entry name" value="PAP2"/>
    <property type="match status" value="1"/>
</dbReference>
<proteinExistence type="predicted"/>
<evidence type="ECO:0000256" key="4">
    <source>
        <dbReference type="ARBA" id="ARBA00022692"/>
    </source>
</evidence>
<name>A0ABY3SVI8_9GAMM</name>
<dbReference type="EC" id="3.6.1.27" evidence="2"/>